<evidence type="ECO:0000313" key="1">
    <source>
        <dbReference type="EMBL" id="UZA68673.1"/>
    </source>
</evidence>
<dbReference type="RefSeq" id="WP_029243634.1">
    <property type="nucleotide sequence ID" value="NZ_CP036495.1"/>
</dbReference>
<sequence>MDRTTYLQQDDIRDFVTWLVTNLPTMPIHLKFSKSKNYVPGGLDKTVTGIQGAQACYQWVGDWETVSTRIKGFREAIRLSALAGDEAATYKVCRDILKWGGVDNAGSISFLDARKSKKDLTAYLLRVEPLLALDTSNRLSDITEEKVLAYNSGLTKIHALFDTTGSPIYDGRVGAAIAALYHLYRETLTEPTPPIADYRRFAMDAGQGCQIRDPRLLGIGFAGTPMLNRQRPAEWARRQVQLGWIMRDVLDKSPNLFSHVSEMNQRCHCFEAGLFMMGYDLRALVPGGWQIPEPRQLVAKRESMRKSAAKRRARQK</sequence>
<evidence type="ECO:0000313" key="2">
    <source>
        <dbReference type="Proteomes" id="UP001163644"/>
    </source>
</evidence>
<name>A0AA46VV78_PSEVI</name>
<proteinExistence type="predicted"/>
<accession>A0AA46VV78</accession>
<dbReference type="Proteomes" id="UP001163644">
    <property type="component" value="Chromosome"/>
</dbReference>
<gene>
    <name evidence="1" type="ORF">EZZ81_10735</name>
</gene>
<reference evidence="1" key="1">
    <citation type="submission" date="2019-02" db="EMBL/GenBank/DDBJ databases">
        <authorList>
            <person name="Lutz S."/>
            <person name="Schori C."/>
            <person name="Ahrens C.H."/>
            <person name="Gueguen E."/>
        </authorList>
    </citation>
    <scope>NUCLEOTIDE SEQUENCE</scope>
    <source>
        <strain evidence="1">Psy35</strain>
    </source>
</reference>
<organism evidence="1 2">
    <name type="scientific">Pseudomonas viridiflava</name>
    <name type="common">Phytomonas viridiflava</name>
    <dbReference type="NCBI Taxonomy" id="33069"/>
    <lineage>
        <taxon>Bacteria</taxon>
        <taxon>Pseudomonadati</taxon>
        <taxon>Pseudomonadota</taxon>
        <taxon>Gammaproteobacteria</taxon>
        <taxon>Pseudomonadales</taxon>
        <taxon>Pseudomonadaceae</taxon>
        <taxon>Pseudomonas</taxon>
    </lineage>
</organism>
<dbReference type="EMBL" id="CP036495">
    <property type="protein sequence ID" value="UZA68673.1"/>
    <property type="molecule type" value="Genomic_DNA"/>
</dbReference>
<protein>
    <submittedName>
        <fullName evidence="1">Uncharacterized protein</fullName>
    </submittedName>
</protein>
<dbReference type="AlphaFoldDB" id="A0AA46VV78"/>